<reference evidence="1 2" key="1">
    <citation type="journal article" date="2016" name="Nat. Commun.">
        <title>Thousands of microbial genomes shed light on interconnected biogeochemical processes in an aquifer system.</title>
        <authorList>
            <person name="Anantharaman K."/>
            <person name="Brown C.T."/>
            <person name="Hug L.A."/>
            <person name="Sharon I."/>
            <person name="Castelle C.J."/>
            <person name="Probst A.J."/>
            <person name="Thomas B.C."/>
            <person name="Singh A."/>
            <person name="Wilkins M.J."/>
            <person name="Karaoz U."/>
            <person name="Brodie E.L."/>
            <person name="Williams K.H."/>
            <person name="Hubbard S.S."/>
            <person name="Banfield J.F."/>
        </authorList>
    </citation>
    <scope>NUCLEOTIDE SEQUENCE [LARGE SCALE GENOMIC DNA]</scope>
</reference>
<gene>
    <name evidence="1" type="ORF">A2637_03080</name>
</gene>
<comment type="caution">
    <text evidence="1">The sequence shown here is derived from an EMBL/GenBank/DDBJ whole genome shotgun (WGS) entry which is preliminary data.</text>
</comment>
<sequence length="72" mass="8194">MIEYFGLAGNPDYDKKIREKTRICKEHGIALIAIYAKDLMSQERLEDKLSSLVVENAANTTLNRTRKKPRAG</sequence>
<evidence type="ECO:0000313" key="1">
    <source>
        <dbReference type="EMBL" id="OGI47911.1"/>
    </source>
</evidence>
<dbReference type="EMBL" id="MFSY01000005">
    <property type="protein sequence ID" value="OGI47911.1"/>
    <property type="molecule type" value="Genomic_DNA"/>
</dbReference>
<accession>A0A1F6TS04</accession>
<organism evidence="1 2">
    <name type="scientific">Candidatus Muproteobacteria bacterium RIFCSPHIGHO2_01_FULL_65_16</name>
    <dbReference type="NCBI Taxonomy" id="1817764"/>
    <lineage>
        <taxon>Bacteria</taxon>
        <taxon>Pseudomonadati</taxon>
        <taxon>Pseudomonadota</taxon>
        <taxon>Candidatus Muproteobacteria</taxon>
    </lineage>
</organism>
<evidence type="ECO:0000313" key="2">
    <source>
        <dbReference type="Proteomes" id="UP000179360"/>
    </source>
</evidence>
<protein>
    <submittedName>
        <fullName evidence="1">Uncharacterized protein</fullName>
    </submittedName>
</protein>
<name>A0A1F6TS04_9PROT</name>
<proteinExistence type="predicted"/>
<dbReference type="Proteomes" id="UP000179360">
    <property type="component" value="Unassembled WGS sequence"/>
</dbReference>
<dbReference type="AlphaFoldDB" id="A0A1F6TS04"/>